<dbReference type="InParanoid" id="A0A316V3J8"/>
<organism evidence="8 9">
    <name type="scientific">Meira miltonrushii</name>
    <dbReference type="NCBI Taxonomy" id="1280837"/>
    <lineage>
        <taxon>Eukaryota</taxon>
        <taxon>Fungi</taxon>
        <taxon>Dikarya</taxon>
        <taxon>Basidiomycota</taxon>
        <taxon>Ustilaginomycotina</taxon>
        <taxon>Exobasidiomycetes</taxon>
        <taxon>Exobasidiales</taxon>
        <taxon>Brachybasidiaceae</taxon>
        <taxon>Meira</taxon>
    </lineage>
</organism>
<evidence type="ECO:0000256" key="5">
    <source>
        <dbReference type="RuleBase" id="RU363014"/>
    </source>
</evidence>
<dbReference type="GO" id="GO:0060261">
    <property type="term" value="P:positive regulation of transcription initiation by RNA polymerase II"/>
    <property type="evidence" value="ECO:0007669"/>
    <property type="project" value="UniProtKB-ARBA"/>
</dbReference>
<dbReference type="PROSITE" id="PS50198">
    <property type="entry name" value="PPIC_PPIASE_2"/>
    <property type="match status" value="1"/>
</dbReference>
<dbReference type="InterPro" id="IPR036020">
    <property type="entry name" value="WW_dom_sf"/>
</dbReference>
<dbReference type="GeneID" id="37018848"/>
<dbReference type="EC" id="5.2.1.8" evidence="5"/>
<evidence type="ECO:0000259" key="7">
    <source>
        <dbReference type="PROSITE" id="PS50198"/>
    </source>
</evidence>
<dbReference type="GO" id="GO:0003755">
    <property type="term" value="F:peptidyl-prolyl cis-trans isomerase activity"/>
    <property type="evidence" value="ECO:0007669"/>
    <property type="project" value="UniProtKB-UniRule"/>
</dbReference>
<dbReference type="GO" id="GO:0005829">
    <property type="term" value="C:cytosol"/>
    <property type="evidence" value="ECO:0007669"/>
    <property type="project" value="TreeGrafter"/>
</dbReference>
<feature type="domain" description="WW" evidence="6">
    <location>
        <begin position="1"/>
        <end position="32"/>
    </location>
</feature>
<dbReference type="PROSITE" id="PS01159">
    <property type="entry name" value="WW_DOMAIN_1"/>
    <property type="match status" value="1"/>
</dbReference>
<keyword evidence="9" id="KW-1185">Reference proteome</keyword>
<keyword evidence="2 4" id="KW-0697">Rotamase</keyword>
<reference evidence="8 9" key="1">
    <citation type="journal article" date="2018" name="Mol. Biol. Evol.">
        <title>Broad Genomic Sampling Reveals a Smut Pathogenic Ancestry of the Fungal Clade Ustilaginomycotina.</title>
        <authorList>
            <person name="Kijpornyongpan T."/>
            <person name="Mondo S.J."/>
            <person name="Barry K."/>
            <person name="Sandor L."/>
            <person name="Lee J."/>
            <person name="Lipzen A."/>
            <person name="Pangilinan J."/>
            <person name="LaButti K."/>
            <person name="Hainaut M."/>
            <person name="Henrissat B."/>
            <person name="Grigoriev I.V."/>
            <person name="Spatafora J.W."/>
            <person name="Aime M.C."/>
        </authorList>
    </citation>
    <scope>NUCLEOTIDE SEQUENCE [LARGE SCALE GENOMIC DNA]</scope>
    <source>
        <strain evidence="8 9">MCA 3882</strain>
    </source>
</reference>
<dbReference type="InterPro" id="IPR001202">
    <property type="entry name" value="WW_dom"/>
</dbReference>
<dbReference type="Gene3D" id="3.10.50.40">
    <property type="match status" value="1"/>
</dbReference>
<dbReference type="OrthoDB" id="2530521at2759"/>
<dbReference type="Gene3D" id="2.20.70.10">
    <property type="match status" value="1"/>
</dbReference>
<comment type="catalytic activity">
    <reaction evidence="1 5">
        <text>[protein]-peptidylproline (omega=180) = [protein]-peptidylproline (omega=0)</text>
        <dbReference type="Rhea" id="RHEA:16237"/>
        <dbReference type="Rhea" id="RHEA-COMP:10747"/>
        <dbReference type="Rhea" id="RHEA-COMP:10748"/>
        <dbReference type="ChEBI" id="CHEBI:83833"/>
        <dbReference type="ChEBI" id="CHEBI:83834"/>
        <dbReference type="EC" id="5.2.1.8"/>
    </reaction>
</comment>
<proteinExistence type="predicted"/>
<dbReference type="InterPro" id="IPR051370">
    <property type="entry name" value="PPIase_Pin1"/>
</dbReference>
<dbReference type="InterPro" id="IPR023058">
    <property type="entry name" value="PPIase_PpiC_CS"/>
</dbReference>
<accession>A0A316V3J8</accession>
<dbReference type="InterPro" id="IPR046357">
    <property type="entry name" value="PPIase_dom_sf"/>
</dbReference>
<dbReference type="PANTHER" id="PTHR10657">
    <property type="entry name" value="PEPTIDYL-PROLYL CIS-TRANS ISOMERASE"/>
    <property type="match status" value="1"/>
</dbReference>
<dbReference type="PANTHER" id="PTHR10657:SF4">
    <property type="entry name" value="PEPTIDYL-PROLYL CIS-TRANS ISOMERASE-RELATED"/>
    <property type="match status" value="1"/>
</dbReference>
<dbReference type="Pfam" id="PF00639">
    <property type="entry name" value="Rotamase"/>
    <property type="match status" value="1"/>
</dbReference>
<dbReference type="Proteomes" id="UP000245771">
    <property type="component" value="Unassembled WGS sequence"/>
</dbReference>
<dbReference type="SUPFAM" id="SSF51045">
    <property type="entry name" value="WW domain"/>
    <property type="match status" value="1"/>
</dbReference>
<protein>
    <recommendedName>
        <fullName evidence="5">Peptidyl-prolyl cis-trans isomerase</fullName>
        <ecNumber evidence="5">5.2.1.8</ecNumber>
    </recommendedName>
</protein>
<dbReference type="SUPFAM" id="SSF54534">
    <property type="entry name" value="FKBP-like"/>
    <property type="match status" value="1"/>
</dbReference>
<keyword evidence="3 4" id="KW-0413">Isomerase</keyword>
<dbReference type="AlphaFoldDB" id="A0A316V3J8"/>
<evidence type="ECO:0000256" key="1">
    <source>
        <dbReference type="ARBA" id="ARBA00000971"/>
    </source>
</evidence>
<dbReference type="InterPro" id="IPR000297">
    <property type="entry name" value="PPIase_PpiC"/>
</dbReference>
<dbReference type="STRING" id="1280837.A0A316V3J8"/>
<evidence type="ECO:0000256" key="2">
    <source>
        <dbReference type="ARBA" id="ARBA00023110"/>
    </source>
</evidence>
<dbReference type="CDD" id="cd00201">
    <property type="entry name" value="WW"/>
    <property type="match status" value="1"/>
</dbReference>
<feature type="domain" description="PpiC" evidence="7">
    <location>
        <begin position="61"/>
        <end position="174"/>
    </location>
</feature>
<dbReference type="PROSITE" id="PS50020">
    <property type="entry name" value="WW_DOMAIN_2"/>
    <property type="match status" value="1"/>
</dbReference>
<evidence type="ECO:0000313" key="9">
    <source>
        <dbReference type="Proteomes" id="UP000245771"/>
    </source>
</evidence>
<dbReference type="EMBL" id="KZ819606">
    <property type="protein sequence ID" value="PWN32129.1"/>
    <property type="molecule type" value="Genomic_DNA"/>
</dbReference>
<sequence length="174" mass="19102">MSSWEIRFSKSRQLPYFYDSAGGASTWERPEGISEEQITSLPGAHYLQQHANGSGNGDVPEGQVRASHLLVKHRDSRRPSSWKEKNITRSVEEAEGILREHANTLGSKPTPDQFGQLAKTHSDCSSAAKGGDLGFFGRGQMQKPFEDATYGLQVGEMSDVIKSDSGLHLILRTA</sequence>
<dbReference type="FunFam" id="3.10.50.40:FF:000026">
    <property type="entry name" value="Peptidyl-prolyl cis-trans isomerase"/>
    <property type="match status" value="1"/>
</dbReference>
<evidence type="ECO:0000259" key="6">
    <source>
        <dbReference type="PROSITE" id="PS50020"/>
    </source>
</evidence>
<evidence type="ECO:0000256" key="3">
    <source>
        <dbReference type="ARBA" id="ARBA00023235"/>
    </source>
</evidence>
<evidence type="ECO:0000313" key="8">
    <source>
        <dbReference type="EMBL" id="PWN32129.1"/>
    </source>
</evidence>
<evidence type="ECO:0000256" key="4">
    <source>
        <dbReference type="PROSITE-ProRule" id="PRU00278"/>
    </source>
</evidence>
<dbReference type="GO" id="GO:0005634">
    <property type="term" value="C:nucleus"/>
    <property type="evidence" value="ECO:0007669"/>
    <property type="project" value="TreeGrafter"/>
</dbReference>
<dbReference type="RefSeq" id="XP_025352431.1">
    <property type="nucleotide sequence ID" value="XM_025497067.1"/>
</dbReference>
<dbReference type="PROSITE" id="PS01096">
    <property type="entry name" value="PPIC_PPIASE_1"/>
    <property type="match status" value="1"/>
</dbReference>
<name>A0A316V3J8_9BASI</name>
<dbReference type="FunCoup" id="A0A316V3J8">
    <property type="interactions" value="565"/>
</dbReference>
<gene>
    <name evidence="8" type="ORF">FA14DRAFT_138765</name>
</gene>